<name>A0A4Z2JFN3_9TELE</name>
<dbReference type="Proteomes" id="UP000314294">
    <property type="component" value="Unassembled WGS sequence"/>
</dbReference>
<reference evidence="2 3" key="1">
    <citation type="submission" date="2019-03" db="EMBL/GenBank/DDBJ databases">
        <title>First draft genome of Liparis tanakae, snailfish: a comprehensive survey of snailfish specific genes.</title>
        <authorList>
            <person name="Kim W."/>
            <person name="Song I."/>
            <person name="Jeong J.-H."/>
            <person name="Kim D."/>
            <person name="Kim S."/>
            <person name="Ryu S."/>
            <person name="Song J.Y."/>
            <person name="Lee S.K."/>
        </authorList>
    </citation>
    <scope>NUCLEOTIDE SEQUENCE [LARGE SCALE GENOMIC DNA]</scope>
    <source>
        <tissue evidence="2">Muscle</tissue>
    </source>
</reference>
<gene>
    <name evidence="2" type="ORF">EYF80_000709</name>
</gene>
<protein>
    <submittedName>
        <fullName evidence="2">Uncharacterized protein</fullName>
    </submittedName>
</protein>
<sequence>MSPNLERLRVARSQGTNALARKRQQLTPCLTSISPATITRPSWLKHQQHPQQHGKTKSPRKHELVLERKSRSIPLKDASLKDVQLTVGQSFSQGAEEGMIVGCVMDHEQYSRQQLIGHQQVVQGAIGGGSALRENRKTL</sequence>
<evidence type="ECO:0000313" key="2">
    <source>
        <dbReference type="EMBL" id="TNN88831.1"/>
    </source>
</evidence>
<organism evidence="2 3">
    <name type="scientific">Liparis tanakae</name>
    <name type="common">Tanaka's snailfish</name>
    <dbReference type="NCBI Taxonomy" id="230148"/>
    <lineage>
        <taxon>Eukaryota</taxon>
        <taxon>Metazoa</taxon>
        <taxon>Chordata</taxon>
        <taxon>Craniata</taxon>
        <taxon>Vertebrata</taxon>
        <taxon>Euteleostomi</taxon>
        <taxon>Actinopterygii</taxon>
        <taxon>Neopterygii</taxon>
        <taxon>Teleostei</taxon>
        <taxon>Neoteleostei</taxon>
        <taxon>Acanthomorphata</taxon>
        <taxon>Eupercaria</taxon>
        <taxon>Perciformes</taxon>
        <taxon>Cottioidei</taxon>
        <taxon>Cottales</taxon>
        <taxon>Liparidae</taxon>
        <taxon>Liparis</taxon>
    </lineage>
</organism>
<dbReference type="EMBL" id="SRLO01000003">
    <property type="protein sequence ID" value="TNN88831.1"/>
    <property type="molecule type" value="Genomic_DNA"/>
</dbReference>
<proteinExistence type="predicted"/>
<comment type="caution">
    <text evidence="2">The sequence shown here is derived from an EMBL/GenBank/DDBJ whole genome shotgun (WGS) entry which is preliminary data.</text>
</comment>
<accession>A0A4Z2JFN3</accession>
<dbReference type="OrthoDB" id="10642167at2759"/>
<evidence type="ECO:0000313" key="3">
    <source>
        <dbReference type="Proteomes" id="UP000314294"/>
    </source>
</evidence>
<evidence type="ECO:0000256" key="1">
    <source>
        <dbReference type="SAM" id="MobiDB-lite"/>
    </source>
</evidence>
<dbReference type="AlphaFoldDB" id="A0A4Z2JFN3"/>
<feature type="region of interest" description="Disordered" evidence="1">
    <location>
        <begin position="42"/>
        <end position="63"/>
    </location>
</feature>
<feature type="compositionally biased region" description="Basic residues" evidence="1">
    <location>
        <begin position="46"/>
        <end position="60"/>
    </location>
</feature>
<keyword evidence="3" id="KW-1185">Reference proteome</keyword>